<dbReference type="Proteomes" id="UP000439903">
    <property type="component" value="Unassembled WGS sequence"/>
</dbReference>
<evidence type="ECO:0000313" key="1">
    <source>
        <dbReference type="EMBL" id="KAF0488687.1"/>
    </source>
</evidence>
<accession>A0A8H4EI78</accession>
<protein>
    <submittedName>
        <fullName evidence="1">Uncharacterized protein</fullName>
    </submittedName>
</protein>
<evidence type="ECO:0000313" key="2">
    <source>
        <dbReference type="Proteomes" id="UP000439903"/>
    </source>
</evidence>
<sequence length="87" mass="9908">MCENLTFTDRTACATQINDNDFQDIRIGLTIVLNFACDITKGTEDGVRNVNTEKKEVPIAYIQLKDLKRKCDADKENEKLKSLISIR</sequence>
<comment type="caution">
    <text evidence="1">The sequence shown here is derived from an EMBL/GenBank/DDBJ whole genome shotgun (WGS) entry which is preliminary data.</text>
</comment>
<name>A0A8H4EI78_GIGMA</name>
<reference evidence="1 2" key="1">
    <citation type="journal article" date="2019" name="Environ. Microbiol.">
        <title>At the nexus of three kingdoms: the genome of the mycorrhizal fungus Gigaspora margarita provides insights into plant, endobacterial and fungal interactions.</title>
        <authorList>
            <person name="Venice F."/>
            <person name="Ghignone S."/>
            <person name="Salvioli di Fossalunga A."/>
            <person name="Amselem J."/>
            <person name="Novero M."/>
            <person name="Xianan X."/>
            <person name="Sedzielewska Toro K."/>
            <person name="Morin E."/>
            <person name="Lipzen A."/>
            <person name="Grigoriev I.V."/>
            <person name="Henrissat B."/>
            <person name="Martin F.M."/>
            <person name="Bonfante P."/>
        </authorList>
    </citation>
    <scope>NUCLEOTIDE SEQUENCE [LARGE SCALE GENOMIC DNA]</scope>
    <source>
        <strain evidence="1 2">BEG34</strain>
    </source>
</reference>
<keyword evidence="2" id="KW-1185">Reference proteome</keyword>
<dbReference type="EMBL" id="WTPW01000680">
    <property type="protein sequence ID" value="KAF0488687.1"/>
    <property type="molecule type" value="Genomic_DNA"/>
</dbReference>
<organism evidence="1 2">
    <name type="scientific">Gigaspora margarita</name>
    <dbReference type="NCBI Taxonomy" id="4874"/>
    <lineage>
        <taxon>Eukaryota</taxon>
        <taxon>Fungi</taxon>
        <taxon>Fungi incertae sedis</taxon>
        <taxon>Mucoromycota</taxon>
        <taxon>Glomeromycotina</taxon>
        <taxon>Glomeromycetes</taxon>
        <taxon>Diversisporales</taxon>
        <taxon>Gigasporaceae</taxon>
        <taxon>Gigaspora</taxon>
    </lineage>
</organism>
<dbReference type="AlphaFoldDB" id="A0A8H4EI78"/>
<proteinExistence type="predicted"/>
<gene>
    <name evidence="1" type="ORF">F8M41_022193</name>
</gene>